<dbReference type="EMBL" id="MZMV01000022">
    <property type="protein sequence ID" value="OWV07107.1"/>
    <property type="molecule type" value="Genomic_DNA"/>
</dbReference>
<keyword evidence="3" id="KW-1185">Reference proteome</keyword>
<gene>
    <name evidence="2" type="ORF">B5D80_15075</name>
</gene>
<evidence type="ECO:0000313" key="2">
    <source>
        <dbReference type="EMBL" id="OWV07107.1"/>
    </source>
</evidence>
<dbReference type="InterPro" id="IPR023213">
    <property type="entry name" value="CAT-like_dom_sf"/>
</dbReference>
<accession>A0A246RLQ0</accession>
<dbReference type="Gene3D" id="3.30.559.30">
    <property type="entry name" value="Nonribosomal peptide synthetase, condensation domain"/>
    <property type="match status" value="1"/>
</dbReference>
<feature type="domain" description="Condensation" evidence="1">
    <location>
        <begin position="91"/>
        <end position="359"/>
    </location>
</feature>
<evidence type="ECO:0000259" key="1">
    <source>
        <dbReference type="Pfam" id="PF00668"/>
    </source>
</evidence>
<protein>
    <recommendedName>
        <fullName evidence="1">Condensation domain-containing protein</fullName>
    </recommendedName>
</protein>
<comment type="caution">
    <text evidence="2">The sequence shown here is derived from an EMBL/GenBank/DDBJ whole genome shotgun (WGS) entry which is preliminary data.</text>
</comment>
<reference evidence="2 3" key="1">
    <citation type="submission" date="2017-03" db="EMBL/GenBank/DDBJ databases">
        <title>Whole genome sequence of Micromonospora wenchangensis, isolated from mangrove soil.</title>
        <authorList>
            <person name="Yang H."/>
        </authorList>
    </citation>
    <scope>NUCLEOTIDE SEQUENCE [LARGE SCALE GENOMIC DNA]</scope>
    <source>
        <strain evidence="2 3">CCTCC AA 2012002</strain>
    </source>
</reference>
<evidence type="ECO:0000313" key="3">
    <source>
        <dbReference type="Proteomes" id="UP000197174"/>
    </source>
</evidence>
<dbReference type="Proteomes" id="UP000197174">
    <property type="component" value="Unassembled WGS sequence"/>
</dbReference>
<sequence length="491" mass="54220">MFFEPEALPEAVRYAAVAGVVREPGMPERPPAAPPLPAERVTVAFAGDATGAGELTWGQRMVWLSMLRWGWLNIGAPMPQPPGRTVADLADELRYMMSRFPSLRTRLRFDAEGRPSQELFADGEIAFEVYDADGDADPQKTARAVYEAYLATARDFVREWPLRVAAVRREGAVTHMVIVVCHLATDGVGVSVLFEETTARVAEPPRGMEQLELVRWQDSLAGRRQAAAGLRHIEAELRSVPPRPMPRSADRGERRHWAATLTTAALLPAMQAIARRTRADSSTILLTLYAIALGRRELLNPAVLRPLVNNRFRPGLRRVVSHVMQSGVCVLDVAGATVDEAMIRARGPVRLAYKHAYYDPEDELALIDRLAREQPGAPRWAGDTWAYVNDRRGETTRIAAMTPPDASAADTIPELLARTEFRLTEWRDKPIEPLYLSIDDPAEGIVFTLRGDSWYVTPADGEALLRDMESLAIAAMSDSAVPTAVLVHNGP</sequence>
<dbReference type="SUPFAM" id="SSF52777">
    <property type="entry name" value="CoA-dependent acyltransferases"/>
    <property type="match status" value="2"/>
</dbReference>
<dbReference type="Pfam" id="PF00668">
    <property type="entry name" value="Condensation"/>
    <property type="match status" value="1"/>
</dbReference>
<dbReference type="GO" id="GO:0003824">
    <property type="term" value="F:catalytic activity"/>
    <property type="evidence" value="ECO:0007669"/>
    <property type="project" value="InterPro"/>
</dbReference>
<name>A0A246RLQ0_9ACTN</name>
<organism evidence="2 3">
    <name type="scientific">Micromonospora wenchangensis</name>
    <dbReference type="NCBI Taxonomy" id="1185415"/>
    <lineage>
        <taxon>Bacteria</taxon>
        <taxon>Bacillati</taxon>
        <taxon>Actinomycetota</taxon>
        <taxon>Actinomycetes</taxon>
        <taxon>Micromonosporales</taxon>
        <taxon>Micromonosporaceae</taxon>
        <taxon>Micromonospora</taxon>
    </lineage>
</organism>
<dbReference type="AlphaFoldDB" id="A0A246RLQ0"/>
<dbReference type="GO" id="GO:0008610">
    <property type="term" value="P:lipid biosynthetic process"/>
    <property type="evidence" value="ECO:0007669"/>
    <property type="project" value="UniProtKB-ARBA"/>
</dbReference>
<dbReference type="InterPro" id="IPR001242">
    <property type="entry name" value="Condensation_dom"/>
</dbReference>
<proteinExistence type="predicted"/>
<dbReference type="Gene3D" id="3.30.559.10">
    <property type="entry name" value="Chloramphenicol acetyltransferase-like domain"/>
    <property type="match status" value="1"/>
</dbReference>
<dbReference type="RefSeq" id="WP_088644503.1">
    <property type="nucleotide sequence ID" value="NZ_MZMV01000022.1"/>
</dbReference>
<dbReference type="OrthoDB" id="3528137at2"/>